<reference evidence="1 2" key="1">
    <citation type="journal article" date="2017" name="Genome Biol.">
        <title>New reference genome sequences of hot pepper reveal the massive evolution of plant disease-resistance genes by retroduplication.</title>
        <authorList>
            <person name="Kim S."/>
            <person name="Park J."/>
            <person name="Yeom S.I."/>
            <person name="Kim Y.M."/>
            <person name="Seo E."/>
            <person name="Kim K.T."/>
            <person name="Kim M.S."/>
            <person name="Lee J.M."/>
            <person name="Cheong K."/>
            <person name="Shin H.S."/>
            <person name="Kim S.B."/>
            <person name="Han K."/>
            <person name="Lee J."/>
            <person name="Park M."/>
            <person name="Lee H.A."/>
            <person name="Lee H.Y."/>
            <person name="Lee Y."/>
            <person name="Oh S."/>
            <person name="Lee J.H."/>
            <person name="Choi E."/>
            <person name="Choi E."/>
            <person name="Lee S.E."/>
            <person name="Jeon J."/>
            <person name="Kim H."/>
            <person name="Choi G."/>
            <person name="Song H."/>
            <person name="Lee J."/>
            <person name="Lee S.C."/>
            <person name="Kwon J.K."/>
            <person name="Lee H.Y."/>
            <person name="Koo N."/>
            <person name="Hong Y."/>
            <person name="Kim R.W."/>
            <person name="Kang W.H."/>
            <person name="Huh J.H."/>
            <person name="Kang B.C."/>
            <person name="Yang T.J."/>
            <person name="Lee Y.H."/>
            <person name="Bennetzen J.L."/>
            <person name="Choi D."/>
        </authorList>
    </citation>
    <scope>NUCLEOTIDE SEQUENCE [LARGE SCALE GENOMIC DNA]</scope>
    <source>
        <strain evidence="2">cv. PBC81</strain>
    </source>
</reference>
<dbReference type="AlphaFoldDB" id="A0A2G2XQ27"/>
<dbReference type="OrthoDB" id="1737602at2759"/>
<evidence type="ECO:0000313" key="1">
    <source>
        <dbReference type="EMBL" id="PHT59606.1"/>
    </source>
</evidence>
<reference evidence="2" key="2">
    <citation type="journal article" date="2017" name="J. Anim. Genet.">
        <title>Multiple reference genome sequences of hot pepper reveal the massive evolution of plant disease resistance genes by retroduplication.</title>
        <authorList>
            <person name="Kim S."/>
            <person name="Park J."/>
            <person name="Yeom S.-I."/>
            <person name="Kim Y.-M."/>
            <person name="Seo E."/>
            <person name="Kim K.-T."/>
            <person name="Kim M.-S."/>
            <person name="Lee J.M."/>
            <person name="Cheong K."/>
            <person name="Shin H.-S."/>
            <person name="Kim S.-B."/>
            <person name="Han K."/>
            <person name="Lee J."/>
            <person name="Park M."/>
            <person name="Lee H.-A."/>
            <person name="Lee H.-Y."/>
            <person name="Lee Y."/>
            <person name="Oh S."/>
            <person name="Lee J.H."/>
            <person name="Choi E."/>
            <person name="Choi E."/>
            <person name="Lee S.E."/>
            <person name="Jeon J."/>
            <person name="Kim H."/>
            <person name="Choi G."/>
            <person name="Song H."/>
            <person name="Lee J."/>
            <person name="Lee S.-C."/>
            <person name="Kwon J.-K."/>
            <person name="Lee H.-Y."/>
            <person name="Koo N."/>
            <person name="Hong Y."/>
            <person name="Kim R.W."/>
            <person name="Kang W.-H."/>
            <person name="Huh J.H."/>
            <person name="Kang B.-C."/>
            <person name="Yang T.-J."/>
            <person name="Lee Y.-H."/>
            <person name="Bennetzen J.L."/>
            <person name="Choi D."/>
        </authorList>
    </citation>
    <scope>NUCLEOTIDE SEQUENCE [LARGE SCALE GENOMIC DNA]</scope>
    <source>
        <strain evidence="2">cv. PBC81</strain>
    </source>
</reference>
<keyword evidence="2" id="KW-1185">Reference proteome</keyword>
<protein>
    <submittedName>
        <fullName evidence="1">Uncharacterized protein</fullName>
    </submittedName>
</protein>
<accession>A0A2G2XQ27</accession>
<name>A0A2G2XQ27_CAPBA</name>
<organism evidence="1 2">
    <name type="scientific">Capsicum baccatum</name>
    <name type="common">Peruvian pepper</name>
    <dbReference type="NCBI Taxonomy" id="33114"/>
    <lineage>
        <taxon>Eukaryota</taxon>
        <taxon>Viridiplantae</taxon>
        <taxon>Streptophyta</taxon>
        <taxon>Embryophyta</taxon>
        <taxon>Tracheophyta</taxon>
        <taxon>Spermatophyta</taxon>
        <taxon>Magnoliopsida</taxon>
        <taxon>eudicotyledons</taxon>
        <taxon>Gunneridae</taxon>
        <taxon>Pentapetalae</taxon>
        <taxon>asterids</taxon>
        <taxon>lamiids</taxon>
        <taxon>Solanales</taxon>
        <taxon>Solanaceae</taxon>
        <taxon>Solanoideae</taxon>
        <taxon>Capsiceae</taxon>
        <taxon>Capsicum</taxon>
    </lineage>
</organism>
<sequence length="116" mass="13184">MSMNIARSSTVDFATIFTVLGQYVEEKTDGVLLGEARIDRKPSFLIFFLFDMVGDKERGLAIYATKIGSTIMLTPIGSMCYCVVRHRLEESRMRSIRRIETHSRSYLIPVASDIEL</sequence>
<gene>
    <name evidence="1" type="ORF">CQW23_01969</name>
</gene>
<dbReference type="EMBL" id="MLFT02000001">
    <property type="protein sequence ID" value="PHT59606.1"/>
    <property type="molecule type" value="Genomic_DNA"/>
</dbReference>
<comment type="caution">
    <text evidence="1">The sequence shown here is derived from an EMBL/GenBank/DDBJ whole genome shotgun (WGS) entry which is preliminary data.</text>
</comment>
<dbReference type="Proteomes" id="UP000224567">
    <property type="component" value="Unassembled WGS sequence"/>
</dbReference>
<evidence type="ECO:0000313" key="2">
    <source>
        <dbReference type="Proteomes" id="UP000224567"/>
    </source>
</evidence>
<proteinExistence type="predicted"/>
<dbReference type="STRING" id="33114.A0A2G2XQ27"/>